<gene>
    <name evidence="1" type="ORF">EV696_13011</name>
</gene>
<evidence type="ECO:0000313" key="1">
    <source>
        <dbReference type="EMBL" id="TDQ43395.1"/>
    </source>
</evidence>
<accession>A0A4R6UEU9</accession>
<dbReference type="AlphaFoldDB" id="A0A4R6UEU9"/>
<name>A0A4R6UEU9_9GAMM</name>
<protein>
    <submittedName>
        <fullName evidence="1">Uncharacterized protein</fullName>
    </submittedName>
</protein>
<evidence type="ECO:0000313" key="2">
    <source>
        <dbReference type="Proteomes" id="UP000295375"/>
    </source>
</evidence>
<keyword evidence="2" id="KW-1185">Reference proteome</keyword>
<sequence>MLVLPCQRGNRSLTFAWAQRRFGKSGNTLHTSFVLLRLLYGTKDDVLWRSHE</sequence>
<dbReference type="Proteomes" id="UP000295375">
    <property type="component" value="Unassembled WGS sequence"/>
</dbReference>
<proteinExistence type="predicted"/>
<comment type="caution">
    <text evidence="1">The sequence shown here is derived from an EMBL/GenBank/DDBJ whole genome shotgun (WGS) entry which is preliminary data.</text>
</comment>
<dbReference type="EMBL" id="SNYM01000030">
    <property type="protein sequence ID" value="TDQ43395.1"/>
    <property type="molecule type" value="Genomic_DNA"/>
</dbReference>
<organism evidence="1 2">
    <name type="scientific">Permianibacter aggregans</name>
    <dbReference type="NCBI Taxonomy" id="1510150"/>
    <lineage>
        <taxon>Bacteria</taxon>
        <taxon>Pseudomonadati</taxon>
        <taxon>Pseudomonadota</taxon>
        <taxon>Gammaproteobacteria</taxon>
        <taxon>Pseudomonadales</taxon>
        <taxon>Pseudomonadaceae</taxon>
        <taxon>Permianibacter</taxon>
    </lineage>
</organism>
<reference evidence="1 2" key="1">
    <citation type="submission" date="2019-03" db="EMBL/GenBank/DDBJ databases">
        <title>Genomic Encyclopedia of Type Strains, Phase IV (KMG-IV): sequencing the most valuable type-strain genomes for metagenomic binning, comparative biology and taxonomic classification.</title>
        <authorList>
            <person name="Goeker M."/>
        </authorList>
    </citation>
    <scope>NUCLEOTIDE SEQUENCE [LARGE SCALE GENOMIC DNA]</scope>
    <source>
        <strain evidence="1 2">DSM 103792</strain>
    </source>
</reference>